<evidence type="ECO:0000313" key="2">
    <source>
        <dbReference type="Proteomes" id="UP001642464"/>
    </source>
</evidence>
<keyword evidence="2" id="KW-1185">Reference proteome</keyword>
<comment type="caution">
    <text evidence="1">The sequence shown here is derived from an EMBL/GenBank/DDBJ whole genome shotgun (WGS) entry which is preliminary data.</text>
</comment>
<reference evidence="1 2" key="1">
    <citation type="submission" date="2024-02" db="EMBL/GenBank/DDBJ databases">
        <authorList>
            <person name="Chen Y."/>
            <person name="Shah S."/>
            <person name="Dougan E. K."/>
            <person name="Thang M."/>
            <person name="Chan C."/>
        </authorList>
    </citation>
    <scope>NUCLEOTIDE SEQUENCE [LARGE SCALE GENOMIC DNA]</scope>
</reference>
<proteinExistence type="predicted"/>
<accession>A0ABP0S473</accession>
<protein>
    <submittedName>
        <fullName evidence="1">Uncharacterized protein</fullName>
    </submittedName>
</protein>
<gene>
    <name evidence="1" type="ORF">SCF082_LOCUS49876</name>
</gene>
<dbReference type="Proteomes" id="UP001642464">
    <property type="component" value="Unassembled WGS sequence"/>
</dbReference>
<name>A0ABP0S473_9DINO</name>
<dbReference type="EMBL" id="CAXAMM010042851">
    <property type="protein sequence ID" value="CAK9107121.1"/>
    <property type="molecule type" value="Genomic_DNA"/>
</dbReference>
<sequence>MEGRAAEDARLAQRELQISLDKDRAKELARLLQESFNLENELAEQVALGQDAMEVVHRKVQDFLPSQQKMQEEAQKAAQECNRFRTMAQRRKEAVTQTQEEADHGVFAVRWAGRASGP</sequence>
<organism evidence="1 2">
    <name type="scientific">Durusdinium trenchii</name>
    <dbReference type="NCBI Taxonomy" id="1381693"/>
    <lineage>
        <taxon>Eukaryota</taxon>
        <taxon>Sar</taxon>
        <taxon>Alveolata</taxon>
        <taxon>Dinophyceae</taxon>
        <taxon>Suessiales</taxon>
        <taxon>Symbiodiniaceae</taxon>
        <taxon>Durusdinium</taxon>
    </lineage>
</organism>
<evidence type="ECO:0000313" key="1">
    <source>
        <dbReference type="EMBL" id="CAK9107121.1"/>
    </source>
</evidence>